<dbReference type="EMBL" id="JBHTIR010000869">
    <property type="protein sequence ID" value="MFD0851886.1"/>
    <property type="molecule type" value="Genomic_DNA"/>
</dbReference>
<feature type="compositionally biased region" description="Pro residues" evidence="1">
    <location>
        <begin position="1"/>
        <end position="10"/>
    </location>
</feature>
<feature type="non-terminal residue" evidence="2">
    <location>
        <position position="1"/>
    </location>
</feature>
<protein>
    <submittedName>
        <fullName evidence="2">Uncharacterized protein</fullName>
    </submittedName>
</protein>
<reference evidence="3" key="1">
    <citation type="journal article" date="2019" name="Int. J. Syst. Evol. Microbiol.">
        <title>The Global Catalogue of Microorganisms (GCM) 10K type strain sequencing project: providing services to taxonomists for standard genome sequencing and annotation.</title>
        <authorList>
            <consortium name="The Broad Institute Genomics Platform"/>
            <consortium name="The Broad Institute Genome Sequencing Center for Infectious Disease"/>
            <person name="Wu L."/>
            <person name="Ma J."/>
        </authorList>
    </citation>
    <scope>NUCLEOTIDE SEQUENCE [LARGE SCALE GENOMIC DNA]</scope>
    <source>
        <strain evidence="3">JCM 31696</strain>
    </source>
</reference>
<gene>
    <name evidence="2" type="ORF">ACFQ07_06620</name>
</gene>
<proteinExistence type="predicted"/>
<comment type="caution">
    <text evidence="2">The sequence shown here is derived from an EMBL/GenBank/DDBJ whole genome shotgun (WGS) entry which is preliminary data.</text>
</comment>
<accession>A0ABW3CBG9</accession>
<name>A0ABW3CBG9_9ACTN</name>
<evidence type="ECO:0000313" key="2">
    <source>
        <dbReference type="EMBL" id="MFD0851886.1"/>
    </source>
</evidence>
<dbReference type="Proteomes" id="UP001597083">
    <property type="component" value="Unassembled WGS sequence"/>
</dbReference>
<sequence length="68" mass="7551">RSAHPGPAPRRPCRTRPAHGRPPVHALLNHLEREGFPGSPRNSASSWTATAWMLRHRALLERAVSASR</sequence>
<evidence type="ECO:0000256" key="1">
    <source>
        <dbReference type="SAM" id="MobiDB-lite"/>
    </source>
</evidence>
<organism evidence="2 3">
    <name type="scientific">Actinomadura adrarensis</name>
    <dbReference type="NCBI Taxonomy" id="1819600"/>
    <lineage>
        <taxon>Bacteria</taxon>
        <taxon>Bacillati</taxon>
        <taxon>Actinomycetota</taxon>
        <taxon>Actinomycetes</taxon>
        <taxon>Streptosporangiales</taxon>
        <taxon>Thermomonosporaceae</taxon>
        <taxon>Actinomadura</taxon>
    </lineage>
</organism>
<keyword evidence="3" id="KW-1185">Reference proteome</keyword>
<evidence type="ECO:0000313" key="3">
    <source>
        <dbReference type="Proteomes" id="UP001597083"/>
    </source>
</evidence>
<feature type="region of interest" description="Disordered" evidence="1">
    <location>
        <begin position="1"/>
        <end position="23"/>
    </location>
</feature>